<dbReference type="PANTHER" id="PTHR35534">
    <property type="entry name" value="50S RIBOSOMAL PROTEIN L32"/>
    <property type="match status" value="1"/>
</dbReference>
<dbReference type="AlphaFoldDB" id="A0A1F5JQG5"/>
<organism evidence="6 7">
    <name type="scientific">Candidatus Daviesbacteria bacterium RIFCSPHIGHO2_02_FULL_36_13</name>
    <dbReference type="NCBI Taxonomy" id="1797768"/>
    <lineage>
        <taxon>Bacteria</taxon>
        <taxon>Candidatus Daviesiibacteriota</taxon>
    </lineage>
</organism>
<dbReference type="STRING" id="1797768.A3C59_03070"/>
<dbReference type="GO" id="GO:0015934">
    <property type="term" value="C:large ribosomal subunit"/>
    <property type="evidence" value="ECO:0007669"/>
    <property type="project" value="InterPro"/>
</dbReference>
<dbReference type="InterPro" id="IPR044957">
    <property type="entry name" value="Ribosomal_bL32_bact"/>
</dbReference>
<keyword evidence="3 5" id="KW-0687">Ribonucleoprotein</keyword>
<reference evidence="6 7" key="1">
    <citation type="journal article" date="2016" name="Nat. Commun.">
        <title>Thousands of microbial genomes shed light on interconnected biogeochemical processes in an aquifer system.</title>
        <authorList>
            <person name="Anantharaman K."/>
            <person name="Brown C.T."/>
            <person name="Hug L.A."/>
            <person name="Sharon I."/>
            <person name="Castelle C.J."/>
            <person name="Probst A.J."/>
            <person name="Thomas B.C."/>
            <person name="Singh A."/>
            <person name="Wilkins M.J."/>
            <person name="Karaoz U."/>
            <person name="Brodie E.L."/>
            <person name="Williams K.H."/>
            <person name="Hubbard S.S."/>
            <person name="Banfield J.F."/>
        </authorList>
    </citation>
    <scope>NUCLEOTIDE SEQUENCE [LARGE SCALE GENOMIC DNA]</scope>
</reference>
<gene>
    <name evidence="5" type="primary">rpmF</name>
    <name evidence="6" type="ORF">A3C59_03070</name>
</gene>
<evidence type="ECO:0000256" key="3">
    <source>
        <dbReference type="ARBA" id="ARBA00023274"/>
    </source>
</evidence>
<dbReference type="HAMAP" id="MF_00340">
    <property type="entry name" value="Ribosomal_bL32"/>
    <property type="match status" value="1"/>
</dbReference>
<dbReference type="SUPFAM" id="SSF57829">
    <property type="entry name" value="Zn-binding ribosomal proteins"/>
    <property type="match status" value="1"/>
</dbReference>
<dbReference type="Proteomes" id="UP000176902">
    <property type="component" value="Unassembled WGS sequence"/>
</dbReference>
<dbReference type="PANTHER" id="PTHR35534:SF1">
    <property type="entry name" value="LARGE RIBOSOMAL SUBUNIT PROTEIN BL32"/>
    <property type="match status" value="1"/>
</dbReference>
<dbReference type="GO" id="GO:0003735">
    <property type="term" value="F:structural constituent of ribosome"/>
    <property type="evidence" value="ECO:0007669"/>
    <property type="project" value="InterPro"/>
</dbReference>
<evidence type="ECO:0000313" key="7">
    <source>
        <dbReference type="Proteomes" id="UP000176902"/>
    </source>
</evidence>
<evidence type="ECO:0000256" key="2">
    <source>
        <dbReference type="ARBA" id="ARBA00022980"/>
    </source>
</evidence>
<accession>A0A1F5JQG5</accession>
<dbReference type="GO" id="GO:0006412">
    <property type="term" value="P:translation"/>
    <property type="evidence" value="ECO:0007669"/>
    <property type="project" value="UniProtKB-UniRule"/>
</dbReference>
<evidence type="ECO:0000256" key="5">
    <source>
        <dbReference type="HAMAP-Rule" id="MF_00340"/>
    </source>
</evidence>
<dbReference type="InterPro" id="IPR011332">
    <property type="entry name" value="Ribosomal_zn-bd"/>
</dbReference>
<keyword evidence="2 5" id="KW-0689">Ribosomal protein</keyword>
<dbReference type="InterPro" id="IPR002677">
    <property type="entry name" value="Ribosomal_bL32"/>
</dbReference>
<evidence type="ECO:0000256" key="1">
    <source>
        <dbReference type="ARBA" id="ARBA00008560"/>
    </source>
</evidence>
<dbReference type="Pfam" id="PF01783">
    <property type="entry name" value="Ribosomal_L32p"/>
    <property type="match status" value="1"/>
</dbReference>
<comment type="caution">
    <text evidence="6">The sequence shown here is derived from an EMBL/GenBank/DDBJ whole genome shotgun (WGS) entry which is preliminary data.</text>
</comment>
<dbReference type="EMBL" id="MFCV01000044">
    <property type="protein sequence ID" value="OGE30670.1"/>
    <property type="molecule type" value="Genomic_DNA"/>
</dbReference>
<name>A0A1F5JQG5_9BACT</name>
<comment type="similarity">
    <text evidence="1 5">Belongs to the bacterial ribosomal protein bL32 family.</text>
</comment>
<proteinExistence type="inferred from homology"/>
<dbReference type="NCBIfam" id="TIGR01031">
    <property type="entry name" value="rpmF_bact"/>
    <property type="match status" value="1"/>
</dbReference>
<evidence type="ECO:0000313" key="6">
    <source>
        <dbReference type="EMBL" id="OGE30670.1"/>
    </source>
</evidence>
<evidence type="ECO:0000256" key="4">
    <source>
        <dbReference type="ARBA" id="ARBA00035178"/>
    </source>
</evidence>
<protein>
    <recommendedName>
        <fullName evidence="4 5">Large ribosomal subunit protein bL32</fullName>
    </recommendedName>
</protein>
<sequence>MAGEPKRRHSSGRKNTRRASIKLALNLTTCKNCGKPIRSHMVCPACGFYNQKLVKKESVKVTKADSPAQGA</sequence>